<accession>A0A068F3C6</accession>
<gene>
    <name evidence="2" type="primary">18</name>
    <name evidence="2" type="ORF">PBI_GAIA_18</name>
</gene>
<evidence type="ECO:0000313" key="2">
    <source>
        <dbReference type="EMBL" id="AID58838.1"/>
    </source>
</evidence>
<protein>
    <submittedName>
        <fullName evidence="2">Homoendonuclease</fullName>
    </submittedName>
</protein>
<dbReference type="Proteomes" id="UP000027491">
    <property type="component" value="Segment"/>
</dbReference>
<dbReference type="EMBL" id="KJ567043">
    <property type="protein sequence ID" value="AID58838.1"/>
    <property type="molecule type" value="Genomic_DNA"/>
</dbReference>
<dbReference type="InterPro" id="IPR038563">
    <property type="entry name" value="Endonuclease_7_sf"/>
</dbReference>
<keyword evidence="3" id="KW-1185">Reference proteome</keyword>
<proteinExistence type="predicted"/>
<name>A0A068F3C6_9CAUD</name>
<dbReference type="KEGG" id="vg:23679524"/>
<dbReference type="OrthoDB" id="27676at10239"/>
<dbReference type="SUPFAM" id="SSF54060">
    <property type="entry name" value="His-Me finger endonucleases"/>
    <property type="match status" value="1"/>
</dbReference>
<sequence>MSGLSERGQSGPLAKDEPRGSQKETRDTKLWAKYKLTPEAYEKLLDKQGGGCAICGSKSSQSKGRDYLFVDHDHSCCPGAKSCGKCIRALLCHPCNMLIGHAWEDIKILQSAIDYLSEYAKQ</sequence>
<dbReference type="GeneID" id="23679524"/>
<dbReference type="Pfam" id="PF02945">
    <property type="entry name" value="Endonuclease_7"/>
    <property type="match status" value="1"/>
</dbReference>
<evidence type="ECO:0000256" key="1">
    <source>
        <dbReference type="SAM" id="MobiDB-lite"/>
    </source>
</evidence>
<reference evidence="2 3" key="1">
    <citation type="submission" date="2014-03" db="EMBL/GenBank/DDBJ databases">
        <authorList>
            <person name="Yoder B.A."/>
            <person name="Colicchio M.A."/>
            <person name="Schafer C.E."/>
            <person name="Abrahim M.R."/>
            <person name="Adkins N.L."/>
            <person name="Burke K.A."/>
            <person name="Churilla B.M."/>
            <person name="Cohen K.L."/>
            <person name="Fasoranti T.O."/>
            <person name="Genkil J.S."/>
            <person name="Kramer Z.J."/>
            <person name="Prout A.K."/>
            <person name="Schwarz A.G."/>
            <person name="Tish M."/>
            <person name="Vispute N."/>
            <person name="Wilkes K.E."/>
            <person name="Williams C.R."/>
            <person name="Xiao X."/>
            <person name="Yu V.J."/>
            <person name="Lapin J.S."/>
            <person name="Ott C.T."/>
            <person name="Walburn T.D."/>
            <person name="Bradley K.W."/>
            <person name="Clarke D.Q."/>
            <person name="Lewis M.F."/>
            <person name="Barker L.P."/>
            <person name="Bailey C."/>
            <person name="Asai D.J."/>
            <person name="Bowman C.A."/>
            <person name="Russell D.A."/>
            <person name="Pope W.H."/>
            <person name="Jacobs-Sera D."/>
            <person name="Hendrix R.W."/>
            <person name="Hatfull G.F."/>
        </authorList>
    </citation>
    <scope>NUCLEOTIDE SEQUENCE [LARGE SCALE GENOMIC DNA]</scope>
</reference>
<dbReference type="InterPro" id="IPR004211">
    <property type="entry name" value="Endonuclease_7"/>
</dbReference>
<organism evidence="2 3">
    <name type="scientific">Mycobacterium phage Gaia</name>
    <dbReference type="NCBI Taxonomy" id="1486472"/>
    <lineage>
        <taxon>Viruses</taxon>
        <taxon>Duplodnaviria</taxon>
        <taxon>Heunggongvirae</taxon>
        <taxon>Uroviricota</taxon>
        <taxon>Caudoviricetes</taxon>
        <taxon>Gaiavirus</taxon>
        <taxon>Gaiavirus gaia</taxon>
    </lineage>
</organism>
<dbReference type="InterPro" id="IPR044925">
    <property type="entry name" value="His-Me_finger_sf"/>
</dbReference>
<dbReference type="Gene3D" id="3.40.1800.10">
    <property type="entry name" value="His-Me finger endonucleases"/>
    <property type="match status" value="1"/>
</dbReference>
<dbReference type="RefSeq" id="YP_009124761.1">
    <property type="nucleotide sequence ID" value="NC_026590.1"/>
</dbReference>
<evidence type="ECO:0000313" key="3">
    <source>
        <dbReference type="Proteomes" id="UP000027491"/>
    </source>
</evidence>
<feature type="compositionally biased region" description="Basic and acidic residues" evidence="1">
    <location>
        <begin position="14"/>
        <end position="28"/>
    </location>
</feature>
<feature type="region of interest" description="Disordered" evidence="1">
    <location>
        <begin position="1"/>
        <end position="28"/>
    </location>
</feature>